<keyword evidence="4 8" id="KW-0812">Transmembrane</keyword>
<dbReference type="RefSeq" id="WP_196990827.1">
    <property type="nucleotide sequence ID" value="NZ_JADWYR010000001.1"/>
</dbReference>
<evidence type="ECO:0000256" key="10">
    <source>
        <dbReference type="SAM" id="SignalP"/>
    </source>
</evidence>
<dbReference type="InterPro" id="IPR036942">
    <property type="entry name" value="Beta-barrel_TonB_sf"/>
</dbReference>
<dbReference type="Gene3D" id="2.40.170.20">
    <property type="entry name" value="TonB-dependent receptor, beta-barrel domain"/>
    <property type="match status" value="1"/>
</dbReference>
<comment type="similarity">
    <text evidence="8 9">Belongs to the TonB-dependent receptor family.</text>
</comment>
<keyword evidence="13" id="KW-0675">Receptor</keyword>
<reference evidence="13" key="1">
    <citation type="submission" date="2020-11" db="EMBL/GenBank/DDBJ databases">
        <title>Bacterial whole genome sequence for Panacibacter sp. DH6.</title>
        <authorList>
            <person name="Le V."/>
            <person name="Ko S."/>
            <person name="Ahn C.-Y."/>
            <person name="Oh H.-M."/>
        </authorList>
    </citation>
    <scope>NUCLEOTIDE SEQUENCE</scope>
    <source>
        <strain evidence="13">DH6</strain>
    </source>
</reference>
<dbReference type="InterPro" id="IPR010104">
    <property type="entry name" value="TonB_rcpt_bac"/>
</dbReference>
<dbReference type="SUPFAM" id="SSF56935">
    <property type="entry name" value="Porins"/>
    <property type="match status" value="1"/>
</dbReference>
<evidence type="ECO:0000256" key="3">
    <source>
        <dbReference type="ARBA" id="ARBA00022452"/>
    </source>
</evidence>
<dbReference type="Pfam" id="PF13715">
    <property type="entry name" value="CarbopepD_reg_2"/>
    <property type="match status" value="1"/>
</dbReference>
<sequence length="956" mass="107471">MISKTLCFFIVCLLAAGYVNAQNVSLVVKITDEQHLNLPGATVTLNNNRYVAISDKTGAATFTAIPQGSYQLVIKYIGYSDYTNTVVADKRINEVEVTLTAGVQELKGVVVLGDRLKGQAKALNQQKNSGNITNIISADQVGRFPDANIGDAIKRVPGITMQNDQGEARNIVVRGMGPEFNSVSLNGERIPSAEGDNRRIQMDLIPADMIQTIEVNKTLTADMDADAIGGSVNLVTRAAPNGLRISGTLAGGYNPVRKTFIGTGSFILGNRFFSNKLGAVLSGSYNNNKYGSDNIEATWAKDANGKVFVDDNDIRVYDEWRIRRSLSLSLDWKLNPVNTIYLTGMYNWRDDRENRFRLRHRYRGDEEDYADDLIYDNNGNITGYNNGEVLRQTKGGIDNDRVQERRLEDQRVRSLSLAGDHLLGTLKLDWSVQYAKASEKRPNERYISMGLRDITISQDISDETRPLMTDATPLSDYTRLNELTEQFQDQYEEDINAKLGFSIPLSVVKNQKGNLLFGGRLRHKIKQRNNNFFSYEPIGDNEGNYANISLFPLTDKTNSNFYPGNKYVAGSFITPGYLGKVDLANSNLYEQSDEPGEYLAQNFTAKEVITAGYAELRQYFTKQFSANIGIRVENTAINYTGNIVEDEEDLKGQSSLKNSYVNVLPDVNLRYQVSNNFILKAAWTNGIARPRYYDLVPYFNINPNDLELSVGNPELEPVKSMNFDLMAENYFKSVGLVSGGVFYKKLNNFFYTYIDNNFTRSDFARAFPTVDNPIEEGDNWDFSQRRNGDGATIWGAEVAFQRQLDFLGGFWKGFGVYVNYTYTHSKADGIYNGGELVRSDVKLPGAAPHMFNASLSYENKKVVVRLSGNFTSAYVDDGDDAGYNEDAFFDRYYDKQFFLDANASYAFTPKLRVFAEANNLTNQPLRYYQGVKDRTAQLEFYGPRFNLGVKFDLTKK</sequence>
<dbReference type="CDD" id="cd01347">
    <property type="entry name" value="ligand_gated_channel"/>
    <property type="match status" value="1"/>
</dbReference>
<comment type="caution">
    <text evidence="13">The sequence shown here is derived from an EMBL/GenBank/DDBJ whole genome shotgun (WGS) entry which is preliminary data.</text>
</comment>
<protein>
    <submittedName>
        <fullName evidence="13">TonB-dependent receptor</fullName>
    </submittedName>
</protein>
<name>A0A931E4D3_9BACT</name>
<organism evidence="13 14">
    <name type="scientific">Panacibacter microcysteis</name>
    <dbReference type="NCBI Taxonomy" id="2793269"/>
    <lineage>
        <taxon>Bacteria</taxon>
        <taxon>Pseudomonadati</taxon>
        <taxon>Bacteroidota</taxon>
        <taxon>Chitinophagia</taxon>
        <taxon>Chitinophagales</taxon>
        <taxon>Chitinophagaceae</taxon>
        <taxon>Panacibacter</taxon>
    </lineage>
</organism>
<dbReference type="PANTHER" id="PTHR40980">
    <property type="entry name" value="PLUG DOMAIN-CONTAINING PROTEIN"/>
    <property type="match status" value="1"/>
</dbReference>
<dbReference type="Pfam" id="PF00593">
    <property type="entry name" value="TonB_dep_Rec_b-barrel"/>
    <property type="match status" value="1"/>
</dbReference>
<evidence type="ECO:0000256" key="4">
    <source>
        <dbReference type="ARBA" id="ARBA00022692"/>
    </source>
</evidence>
<gene>
    <name evidence="13" type="ORF">I5907_11340</name>
</gene>
<evidence type="ECO:0000313" key="13">
    <source>
        <dbReference type="EMBL" id="MBG9376833.1"/>
    </source>
</evidence>
<keyword evidence="7 8" id="KW-0998">Cell outer membrane</keyword>
<feature type="chain" id="PRO_5037024923" evidence="10">
    <location>
        <begin position="22"/>
        <end position="956"/>
    </location>
</feature>
<evidence type="ECO:0000256" key="2">
    <source>
        <dbReference type="ARBA" id="ARBA00022448"/>
    </source>
</evidence>
<keyword evidence="6 8" id="KW-0472">Membrane</keyword>
<feature type="domain" description="TonB-dependent receptor-like beta-barrel" evidence="11">
    <location>
        <begin position="453"/>
        <end position="920"/>
    </location>
</feature>
<accession>A0A931E4D3</accession>
<evidence type="ECO:0000256" key="1">
    <source>
        <dbReference type="ARBA" id="ARBA00004571"/>
    </source>
</evidence>
<dbReference type="InterPro" id="IPR037066">
    <property type="entry name" value="Plug_dom_sf"/>
</dbReference>
<comment type="subcellular location">
    <subcellularLocation>
        <location evidence="1 8">Cell outer membrane</location>
        <topology evidence="1 8">Multi-pass membrane protein</topology>
    </subcellularLocation>
</comment>
<keyword evidence="5 9" id="KW-0798">TonB box</keyword>
<dbReference type="AlphaFoldDB" id="A0A931E4D3"/>
<dbReference type="InterPro" id="IPR008969">
    <property type="entry name" value="CarboxyPept-like_regulatory"/>
</dbReference>
<dbReference type="EMBL" id="JADWYR010000001">
    <property type="protein sequence ID" value="MBG9376833.1"/>
    <property type="molecule type" value="Genomic_DNA"/>
</dbReference>
<evidence type="ECO:0000256" key="7">
    <source>
        <dbReference type="ARBA" id="ARBA00023237"/>
    </source>
</evidence>
<feature type="domain" description="TonB-dependent receptor plug" evidence="12">
    <location>
        <begin position="127"/>
        <end position="230"/>
    </location>
</feature>
<dbReference type="InterPro" id="IPR000531">
    <property type="entry name" value="Beta-barrel_TonB"/>
</dbReference>
<dbReference type="Pfam" id="PF07715">
    <property type="entry name" value="Plug"/>
    <property type="match status" value="1"/>
</dbReference>
<dbReference type="Gene3D" id="2.170.130.10">
    <property type="entry name" value="TonB-dependent receptor, plug domain"/>
    <property type="match status" value="1"/>
</dbReference>
<evidence type="ECO:0000256" key="5">
    <source>
        <dbReference type="ARBA" id="ARBA00023077"/>
    </source>
</evidence>
<evidence type="ECO:0000256" key="9">
    <source>
        <dbReference type="RuleBase" id="RU003357"/>
    </source>
</evidence>
<evidence type="ECO:0000256" key="6">
    <source>
        <dbReference type="ARBA" id="ARBA00023136"/>
    </source>
</evidence>
<evidence type="ECO:0000259" key="12">
    <source>
        <dbReference type="Pfam" id="PF07715"/>
    </source>
</evidence>
<dbReference type="InterPro" id="IPR039426">
    <property type="entry name" value="TonB-dep_rcpt-like"/>
</dbReference>
<feature type="signal peptide" evidence="10">
    <location>
        <begin position="1"/>
        <end position="21"/>
    </location>
</feature>
<dbReference type="InterPro" id="IPR012910">
    <property type="entry name" value="Plug_dom"/>
</dbReference>
<dbReference type="NCBIfam" id="TIGR01782">
    <property type="entry name" value="TonB-Xanth-Caul"/>
    <property type="match status" value="1"/>
</dbReference>
<dbReference type="Proteomes" id="UP000628448">
    <property type="component" value="Unassembled WGS sequence"/>
</dbReference>
<dbReference type="SUPFAM" id="SSF49464">
    <property type="entry name" value="Carboxypeptidase regulatory domain-like"/>
    <property type="match status" value="1"/>
</dbReference>
<dbReference type="GO" id="GO:0009279">
    <property type="term" value="C:cell outer membrane"/>
    <property type="evidence" value="ECO:0007669"/>
    <property type="project" value="UniProtKB-SubCell"/>
</dbReference>
<keyword evidence="10" id="KW-0732">Signal</keyword>
<evidence type="ECO:0000313" key="14">
    <source>
        <dbReference type="Proteomes" id="UP000628448"/>
    </source>
</evidence>
<proteinExistence type="inferred from homology"/>
<keyword evidence="2 8" id="KW-0813">Transport</keyword>
<keyword evidence="14" id="KW-1185">Reference proteome</keyword>
<evidence type="ECO:0000256" key="8">
    <source>
        <dbReference type="PROSITE-ProRule" id="PRU01360"/>
    </source>
</evidence>
<dbReference type="PROSITE" id="PS52016">
    <property type="entry name" value="TONB_DEPENDENT_REC_3"/>
    <property type="match status" value="1"/>
</dbReference>
<keyword evidence="3 8" id="KW-1134">Transmembrane beta strand</keyword>
<dbReference type="PANTHER" id="PTHR40980:SF4">
    <property type="entry name" value="TONB-DEPENDENT RECEPTOR-LIKE BETA-BARREL DOMAIN-CONTAINING PROTEIN"/>
    <property type="match status" value="1"/>
</dbReference>
<dbReference type="Gene3D" id="2.60.40.1120">
    <property type="entry name" value="Carboxypeptidase-like, regulatory domain"/>
    <property type="match status" value="1"/>
</dbReference>
<evidence type="ECO:0000259" key="11">
    <source>
        <dbReference type="Pfam" id="PF00593"/>
    </source>
</evidence>